<accession>A0ABZ1N873</accession>
<evidence type="ECO:0000313" key="2">
    <source>
        <dbReference type="Proteomes" id="UP001621418"/>
    </source>
</evidence>
<gene>
    <name evidence="1" type="ORF">OG308_33040</name>
</gene>
<dbReference type="Proteomes" id="UP001621418">
    <property type="component" value="Chromosome"/>
</dbReference>
<evidence type="ECO:0000313" key="1">
    <source>
        <dbReference type="EMBL" id="WTY36013.1"/>
    </source>
</evidence>
<dbReference type="EMBL" id="CP109527">
    <property type="protein sequence ID" value="WTY36013.1"/>
    <property type="molecule type" value="Genomic_DNA"/>
</dbReference>
<dbReference type="GeneID" id="91378998"/>
<organism evidence="1 2">
    <name type="scientific">Nocardia salmonicida</name>
    <dbReference type="NCBI Taxonomy" id="53431"/>
    <lineage>
        <taxon>Bacteria</taxon>
        <taxon>Bacillati</taxon>
        <taxon>Actinomycetota</taxon>
        <taxon>Actinomycetes</taxon>
        <taxon>Mycobacteriales</taxon>
        <taxon>Nocardiaceae</taxon>
        <taxon>Nocardia</taxon>
    </lineage>
</organism>
<dbReference type="RefSeq" id="WP_328656879.1">
    <property type="nucleotide sequence ID" value="NZ_CP108014.1"/>
</dbReference>
<name>A0ABZ1N873_9NOCA</name>
<proteinExistence type="predicted"/>
<keyword evidence="2" id="KW-1185">Reference proteome</keyword>
<reference evidence="1 2" key="1">
    <citation type="submission" date="2022-10" db="EMBL/GenBank/DDBJ databases">
        <title>The complete genomes of actinobacterial strains from the NBC collection.</title>
        <authorList>
            <person name="Joergensen T.S."/>
            <person name="Alvarez Arevalo M."/>
            <person name="Sterndorff E.B."/>
            <person name="Faurdal D."/>
            <person name="Vuksanovic O."/>
            <person name="Mourched A.-S."/>
            <person name="Charusanti P."/>
            <person name="Shaw S."/>
            <person name="Blin K."/>
            <person name="Weber T."/>
        </authorList>
    </citation>
    <scope>NUCLEOTIDE SEQUENCE [LARGE SCALE GENOMIC DNA]</scope>
    <source>
        <strain evidence="1 2">NBC_01413</strain>
    </source>
</reference>
<sequence>MHTTTLWRPTGPEELALVAESGWRTWPPRLPDQPIFYPVLNEAYAILIARDWNVPASGAGYVTRFEVDTAYLDRYEVQQAGGRDILEYWIPAEDLDEFNRNIVGAIEVVRRFPDDAPLPDQG</sequence>
<protein>
    <submittedName>
        <fullName evidence="1">ADP-ribosylation/crystallin J1</fullName>
    </submittedName>
</protein>